<dbReference type="InterPro" id="IPR051231">
    <property type="entry name" value="SOSS-B"/>
</dbReference>
<evidence type="ECO:0000259" key="2">
    <source>
        <dbReference type="Pfam" id="PF01336"/>
    </source>
</evidence>
<reference evidence="5" key="1">
    <citation type="journal article" date="2015" name="MBio">
        <title>Genome-Resolved Metagenomic Analysis Reveals Roles for Candidate Phyla and Other Microbial Community Members in Biogeochemical Transformations in Oil Reservoirs.</title>
        <authorList>
            <person name="Hu P."/>
            <person name="Tom L."/>
            <person name="Singh A."/>
            <person name="Thomas B.C."/>
            <person name="Baker B.J."/>
            <person name="Piceno Y.M."/>
            <person name="Andersen G.L."/>
            <person name="Banfield J.F."/>
        </authorList>
    </citation>
    <scope>NUCLEOTIDE SEQUENCE [LARGE SCALE GENOMIC DNA]</scope>
</reference>
<dbReference type="GO" id="GO:0003677">
    <property type="term" value="F:DNA binding"/>
    <property type="evidence" value="ECO:0007669"/>
    <property type="project" value="UniProtKB-KW"/>
</dbReference>
<dbReference type="GeneID" id="8095695"/>
<dbReference type="InterPro" id="IPR013955">
    <property type="entry name" value="Rep_factor-A_C"/>
</dbReference>
<feature type="domain" description="Replication factor A C-terminal" evidence="3">
    <location>
        <begin position="196"/>
        <end position="280"/>
    </location>
</feature>
<dbReference type="InterPro" id="IPR004365">
    <property type="entry name" value="NA-bd_OB_tRNA"/>
</dbReference>
<dbReference type="PATRIC" id="fig|172049.5.peg.1838"/>
<keyword evidence="1" id="KW-0238">DNA-binding</keyword>
<comment type="caution">
    <text evidence="4">The sequence shown here is derived from an EMBL/GenBank/DDBJ whole genome shotgun (WGS) entry which is preliminary data.</text>
</comment>
<gene>
    <name evidence="4" type="ORF">XD54_0974</name>
</gene>
<proteinExistence type="predicted"/>
<name>A0A101ELQ7_9EURY</name>
<dbReference type="SUPFAM" id="SSF50249">
    <property type="entry name" value="Nucleic acid-binding proteins"/>
    <property type="match status" value="2"/>
</dbReference>
<sequence>MTVITKEEIVERIRQKTGMSKEEIEHKIREIAKVNEISEHAAALLLAEEFGVKTDDEGAPLMHISELVPGMKGINIVGRVLRKYPVREYKKKDGSQGRVAGLLIYDNTGRARVVLWDPEISKYYDDIQVGSVIKIINADVRESLRGLPELHVSFRSRLIINPDDPRVEEIPPIEEVRSYNYTRKNIGELMDGEKFVEIRGTIAKLYRIIAYDACPQCRRKVDHDSATDTWICIEHGEVKPITATILDFGLDDSTGYIRVTLFGDDVVEILGVELEEISEKFKELIKMGMTAREAGRKLAEDEFYHVLGREIFVRGNVVEDRFLGLILKASSWDEVDYKREIERVRKELLREVE</sequence>
<dbReference type="Pfam" id="PF08646">
    <property type="entry name" value="Rep_fac-A_C"/>
    <property type="match status" value="1"/>
</dbReference>
<dbReference type="EMBL" id="LGFD01000016">
    <property type="protein sequence ID" value="KUK17692.1"/>
    <property type="molecule type" value="Genomic_DNA"/>
</dbReference>
<protein>
    <submittedName>
        <fullName evidence="4">Replication factor A complex, RPA41 subunit</fullName>
    </submittedName>
</protein>
<dbReference type="InterPro" id="IPR012340">
    <property type="entry name" value="NA-bd_OB-fold"/>
</dbReference>
<organism evidence="4 5">
    <name type="scientific">Thermococcus sibiricus</name>
    <dbReference type="NCBI Taxonomy" id="172049"/>
    <lineage>
        <taxon>Archaea</taxon>
        <taxon>Methanobacteriati</taxon>
        <taxon>Methanobacteriota</taxon>
        <taxon>Thermococci</taxon>
        <taxon>Thermococcales</taxon>
        <taxon>Thermococcaceae</taxon>
        <taxon>Thermococcus</taxon>
    </lineage>
</organism>
<dbReference type="PANTHER" id="PTHR13356:SF10">
    <property type="entry name" value="REPLICATION FACTOR-A PROTEIN 1"/>
    <property type="match status" value="1"/>
</dbReference>
<dbReference type="Gene3D" id="2.40.50.140">
    <property type="entry name" value="Nucleic acid-binding proteins"/>
    <property type="match status" value="2"/>
</dbReference>
<evidence type="ECO:0000256" key="1">
    <source>
        <dbReference type="ARBA" id="ARBA00023125"/>
    </source>
</evidence>
<dbReference type="CDD" id="cd04491">
    <property type="entry name" value="SoSSB_OBF"/>
    <property type="match status" value="1"/>
</dbReference>
<dbReference type="AlphaFoldDB" id="A0A101ELQ7"/>
<dbReference type="GO" id="GO:0010212">
    <property type="term" value="P:response to ionizing radiation"/>
    <property type="evidence" value="ECO:0007669"/>
    <property type="project" value="TreeGrafter"/>
</dbReference>
<evidence type="ECO:0000313" key="5">
    <source>
        <dbReference type="Proteomes" id="UP000053911"/>
    </source>
</evidence>
<evidence type="ECO:0000259" key="3">
    <source>
        <dbReference type="Pfam" id="PF08646"/>
    </source>
</evidence>
<accession>A0A101ELQ7</accession>
<feature type="domain" description="OB" evidence="2">
    <location>
        <begin position="75"/>
        <end position="152"/>
    </location>
</feature>
<dbReference type="Pfam" id="PF01336">
    <property type="entry name" value="tRNA_anti-codon"/>
    <property type="match status" value="1"/>
</dbReference>
<dbReference type="PANTHER" id="PTHR13356">
    <property type="entry name" value="OB FOLD NUCLEIC ACID BINDING PROTEIN-RELATED"/>
    <property type="match status" value="1"/>
</dbReference>
<dbReference type="GO" id="GO:0000724">
    <property type="term" value="P:double-strand break repair via homologous recombination"/>
    <property type="evidence" value="ECO:0007669"/>
    <property type="project" value="TreeGrafter"/>
</dbReference>
<dbReference type="NCBIfam" id="NF006255">
    <property type="entry name" value="PRK08402.1"/>
    <property type="match status" value="1"/>
</dbReference>
<evidence type="ECO:0000313" key="4">
    <source>
        <dbReference type="EMBL" id="KUK17692.1"/>
    </source>
</evidence>
<dbReference type="OMA" id="WICPEHG"/>
<dbReference type="RefSeq" id="WP_015848990.1">
    <property type="nucleotide sequence ID" value="NZ_LGFD01000016.1"/>
</dbReference>
<dbReference type="Proteomes" id="UP000053911">
    <property type="component" value="Unassembled WGS sequence"/>
</dbReference>